<dbReference type="AlphaFoldDB" id="E3MDG7"/>
<dbReference type="CTD" id="9807109"/>
<dbReference type="OrthoDB" id="5804586at2759"/>
<reference evidence="1" key="1">
    <citation type="submission" date="2007-07" db="EMBL/GenBank/DDBJ databases">
        <title>PCAP assembly of the Caenorhabditis remanei genome.</title>
        <authorList>
            <consortium name="The Caenorhabditis remanei Sequencing Consortium"/>
            <person name="Wilson R.K."/>
        </authorList>
    </citation>
    <scope>NUCLEOTIDE SEQUENCE [LARGE SCALE GENOMIC DNA]</scope>
    <source>
        <strain evidence="1">PB4641</strain>
    </source>
</reference>
<sequence length="314" mass="36362">MSTISEVFQPSPSFRFQSNMIPGYAMQVMCIAFYSCVVIVVHRIKRTDCQAAPFYTLFFYVGLVDIGHACALFWMCFEHEVIRGEVLYPITFICSLATCFCYLVNIIGNGLMAINRYSATYLGHHQHFSKNRTTAYLTATFILAAISSIPAIFRERTYLLIDGEWTFTLTPIWLIHLQRYIIIGWMIVYFIVAPVFSIMAWLRIKNFIHSVRYHKSDHTIIHFNVAHIFCHFLILCFEIFEVYKPNNALISFVHEHFYVFLFGAIVFNGFSIVFTTKRVRQGLTKLVCRVTEFGRGKVSSSNPTTQIFQVSGRF</sequence>
<gene>
    <name evidence="1" type="ORF">CRE_17906</name>
</gene>
<accession>E3MDG7</accession>
<dbReference type="KEGG" id="crq:GCK72_008134"/>
<dbReference type="GeneID" id="9807109"/>
<dbReference type="HOGENOM" id="CLU_872191_0_0_1"/>
<dbReference type="FunCoup" id="E3MDG7">
    <property type="interactions" value="16"/>
</dbReference>
<protein>
    <submittedName>
        <fullName evidence="1">Uncharacterized protein</fullName>
    </submittedName>
</protein>
<evidence type="ECO:0000313" key="2">
    <source>
        <dbReference type="Proteomes" id="UP000008281"/>
    </source>
</evidence>
<dbReference type="OMA" id="IFRERTY"/>
<dbReference type="EMBL" id="DS268437">
    <property type="protein sequence ID" value="EFO99114.1"/>
    <property type="molecule type" value="Genomic_DNA"/>
</dbReference>
<dbReference type="PANTHER" id="PTHR38622:SF3">
    <property type="entry name" value="SERPENTINE RECEPTOR, CLASS T"/>
    <property type="match status" value="1"/>
</dbReference>
<name>E3MDG7_CAERE</name>
<dbReference type="eggNOG" id="ENOG502TFYK">
    <property type="taxonomic scope" value="Eukaryota"/>
</dbReference>
<dbReference type="Gene3D" id="1.20.1070.10">
    <property type="entry name" value="Rhodopsin 7-helix transmembrane proteins"/>
    <property type="match status" value="1"/>
</dbReference>
<proteinExistence type="predicted"/>
<dbReference type="PANTHER" id="PTHR38622">
    <property type="entry name" value="PROTEIN CBG07046"/>
    <property type="match status" value="1"/>
</dbReference>
<evidence type="ECO:0000313" key="1">
    <source>
        <dbReference type="EMBL" id="EFO99114.1"/>
    </source>
</evidence>
<dbReference type="Proteomes" id="UP000008281">
    <property type="component" value="Unassembled WGS sequence"/>
</dbReference>
<organism evidence="2">
    <name type="scientific">Caenorhabditis remanei</name>
    <name type="common">Caenorhabditis vulgaris</name>
    <dbReference type="NCBI Taxonomy" id="31234"/>
    <lineage>
        <taxon>Eukaryota</taxon>
        <taxon>Metazoa</taxon>
        <taxon>Ecdysozoa</taxon>
        <taxon>Nematoda</taxon>
        <taxon>Chromadorea</taxon>
        <taxon>Rhabditida</taxon>
        <taxon>Rhabditina</taxon>
        <taxon>Rhabditomorpha</taxon>
        <taxon>Rhabditoidea</taxon>
        <taxon>Rhabditidae</taxon>
        <taxon>Peloderinae</taxon>
        <taxon>Caenorhabditis</taxon>
    </lineage>
</organism>
<dbReference type="SUPFAM" id="SSF81321">
    <property type="entry name" value="Family A G protein-coupled receptor-like"/>
    <property type="match status" value="1"/>
</dbReference>
<dbReference type="RefSeq" id="XP_003105706.2">
    <property type="nucleotide sequence ID" value="XM_003105658.2"/>
</dbReference>
<keyword evidence="2" id="KW-1185">Reference proteome</keyword>